<organism evidence="1 2">
    <name type="scientific">Pseudomonas mosselii</name>
    <dbReference type="NCBI Taxonomy" id="78327"/>
    <lineage>
        <taxon>Bacteria</taxon>
        <taxon>Pseudomonadati</taxon>
        <taxon>Pseudomonadota</taxon>
        <taxon>Gammaproteobacteria</taxon>
        <taxon>Pseudomonadales</taxon>
        <taxon>Pseudomonadaceae</taxon>
        <taxon>Pseudomonas</taxon>
    </lineage>
</organism>
<sequence>MTGCVSYKVTGPVGAPAHPASISSPRSAQVADVQVSAPGIDKPTGQAISRSLTQQLNRYVEQGGYFKQVTEYPTRLGEQDVLLKFDMTSLEGHRAPHPAYFPGALLTLTFWIWFNGPIYVDSFDVAGNLVVVDRDGVELARAKDQLRFEHNVGLYGGEYWAPSMGGQQLTKLVGKLLDDATVQLANR</sequence>
<accession>A0A5R8YKF2</accession>
<evidence type="ECO:0000313" key="2">
    <source>
        <dbReference type="Proteomes" id="UP000309819"/>
    </source>
</evidence>
<dbReference type="OrthoDB" id="6977035at2"/>
<dbReference type="AlphaFoldDB" id="A0A5R8YKF2"/>
<proteinExistence type="predicted"/>
<comment type="caution">
    <text evidence="1">The sequence shown here is derived from an EMBL/GenBank/DDBJ whole genome shotgun (WGS) entry which is preliminary data.</text>
</comment>
<gene>
    <name evidence="1" type="ORF">FEM01_22950</name>
</gene>
<protein>
    <recommendedName>
        <fullName evidence="3">Lipoprotein</fullName>
    </recommendedName>
</protein>
<reference evidence="1 2" key="1">
    <citation type="submission" date="2019-05" db="EMBL/GenBank/DDBJ databases">
        <title>Pseudomonas sp. SC006 isolated from lettuce that can produce HBGAs.</title>
        <authorList>
            <person name="Wang D."/>
            <person name="Liao N."/>
            <person name="Liu D."/>
            <person name="Zhang Z."/>
            <person name="Zou S."/>
        </authorList>
    </citation>
    <scope>NUCLEOTIDE SEQUENCE [LARGE SCALE GENOMIC DNA]</scope>
    <source>
        <strain evidence="1 2">SC006</strain>
    </source>
</reference>
<evidence type="ECO:0008006" key="3">
    <source>
        <dbReference type="Google" id="ProtNLM"/>
    </source>
</evidence>
<dbReference type="EMBL" id="VAUO01000021">
    <property type="protein sequence ID" value="TLP53496.1"/>
    <property type="molecule type" value="Genomic_DNA"/>
</dbReference>
<evidence type="ECO:0000313" key="1">
    <source>
        <dbReference type="EMBL" id="TLP53496.1"/>
    </source>
</evidence>
<dbReference type="RefSeq" id="WP_138221763.1">
    <property type="nucleotide sequence ID" value="NZ_VAUO01000021.1"/>
</dbReference>
<dbReference type="Proteomes" id="UP000309819">
    <property type="component" value="Unassembled WGS sequence"/>
</dbReference>
<keyword evidence="2" id="KW-1185">Reference proteome</keyword>
<name>A0A5R8YKF2_9PSED</name>